<comment type="subcellular location">
    <subcellularLocation>
        <location evidence="1">Cell membrane</location>
        <topology evidence="1">Single-pass type I membrane protein</topology>
    </subcellularLocation>
</comment>
<keyword evidence="15" id="KW-0325">Glycoprotein</keyword>
<dbReference type="Pfam" id="PF12810">
    <property type="entry name" value="ALK_LTK_GRD"/>
    <property type="match status" value="1"/>
</dbReference>
<evidence type="ECO:0000256" key="4">
    <source>
        <dbReference type="ARBA" id="ARBA00022679"/>
    </source>
</evidence>
<keyword evidence="12" id="KW-0829">Tyrosine-protein kinase</keyword>
<evidence type="ECO:0000256" key="5">
    <source>
        <dbReference type="ARBA" id="ARBA00022692"/>
    </source>
</evidence>
<keyword evidence="14" id="KW-0675">Receptor</keyword>
<evidence type="ECO:0000256" key="15">
    <source>
        <dbReference type="ARBA" id="ARBA00023180"/>
    </source>
</evidence>
<evidence type="ECO:0000259" key="18">
    <source>
        <dbReference type="Pfam" id="PF12810"/>
    </source>
</evidence>
<evidence type="ECO:0000256" key="2">
    <source>
        <dbReference type="ARBA" id="ARBA00011902"/>
    </source>
</evidence>
<evidence type="ECO:0000256" key="12">
    <source>
        <dbReference type="ARBA" id="ARBA00023137"/>
    </source>
</evidence>
<feature type="coiled-coil region" evidence="16">
    <location>
        <begin position="247"/>
        <end position="340"/>
    </location>
</feature>
<feature type="compositionally biased region" description="Gly residues" evidence="17">
    <location>
        <begin position="632"/>
        <end position="648"/>
    </location>
</feature>
<keyword evidence="16" id="KW-0175">Coiled coil</keyword>
<evidence type="ECO:0000256" key="7">
    <source>
        <dbReference type="ARBA" id="ARBA00022741"/>
    </source>
</evidence>
<feature type="region of interest" description="Disordered" evidence="17">
    <location>
        <begin position="515"/>
        <end position="555"/>
    </location>
</feature>
<evidence type="ECO:0000256" key="14">
    <source>
        <dbReference type="ARBA" id="ARBA00023170"/>
    </source>
</evidence>
<keyword evidence="4" id="KW-0808">Transferase</keyword>
<keyword evidence="8" id="KW-0418">Kinase</keyword>
<dbReference type="EC" id="2.7.10.1" evidence="2"/>
<keyword evidence="20" id="KW-1185">Reference proteome</keyword>
<keyword evidence="6" id="KW-0732">Signal</keyword>
<feature type="compositionally biased region" description="Polar residues" evidence="17">
    <location>
        <begin position="710"/>
        <end position="726"/>
    </location>
</feature>
<comment type="caution">
    <text evidence="19">The sequence shown here is derived from an EMBL/GenBank/DDBJ whole genome shotgun (WGS) entry which is preliminary data.</text>
</comment>
<evidence type="ECO:0000313" key="20">
    <source>
        <dbReference type="Proteomes" id="UP001470230"/>
    </source>
</evidence>
<evidence type="ECO:0000256" key="11">
    <source>
        <dbReference type="ARBA" id="ARBA00023136"/>
    </source>
</evidence>
<protein>
    <recommendedName>
        <fullName evidence="2">receptor protein-tyrosine kinase</fullName>
        <ecNumber evidence="2">2.7.10.1</ecNumber>
    </recommendedName>
</protein>
<keyword evidence="13" id="KW-1015">Disulfide bond</keyword>
<dbReference type="InterPro" id="IPR055163">
    <property type="entry name" value="ALK/LTK-like_GRD"/>
</dbReference>
<keyword evidence="11" id="KW-0472">Membrane</keyword>
<gene>
    <name evidence="19" type="ORF">M9Y10_020149</name>
</gene>
<evidence type="ECO:0000256" key="1">
    <source>
        <dbReference type="ARBA" id="ARBA00004251"/>
    </source>
</evidence>
<evidence type="ECO:0000256" key="3">
    <source>
        <dbReference type="ARBA" id="ARBA00022475"/>
    </source>
</evidence>
<feature type="region of interest" description="Disordered" evidence="17">
    <location>
        <begin position="710"/>
        <end position="740"/>
    </location>
</feature>
<evidence type="ECO:0000256" key="16">
    <source>
        <dbReference type="SAM" id="Coils"/>
    </source>
</evidence>
<sequence>MNLSSNDNYENDDLITFEVDSKTTNLFYSQLVKYSKYIRDRYLFLDVIKLFPQEINKFKEDYQVSPNSIFIFFELLHDNFDIKENSVLTYEQCADLLKISKYLDIRKLADQIKEHIKECSTNVDFIIQILEYENKARNQNVGFEINSEMESLLTEKLDECLSNEKFIALPISMIYRIVMKSAKKVNLSDQIFDVIKKSLSKFFILFSFVELEKLSDDRVEEICELYRNSDEKERQYFSYLKCNLEMISEMRIHKKSIDDQLKEQQDEMNEMKMKITELQNMLKDALKEKMDIDSEKDQIQKQLEEAQKKTNEIKVEKDQIQKQLEDSEKVKKDLQEQLNDELFSIKGQVIACVKSGLLISAQIKLTQSGSSLDTERSKYIISTSSAKAIGREAYVRGESITSLEMRTIDFLCKSGTYYVRCLVFNGEGKSIEIVSNSVTTSGECVTFGYKGEPEKISLIGGKYKLEVWGAKGGDMTDTRDSSRKLGKGGLGGYSRGSLRLKDSETVYVYVGGEGKSASSEEGATTSGGFPDGGGTKTGHYSKEYTSAPGTGGGSTSIRVGGQTDLSRVIVAGGGGGASGHYCGEDHGGFGGGLCGGPCMSCGSIQNGRGPGTQTGSTGGPGYGSDGRRGEFGRGAAGNYGKDSGGGGGGGWYGGGGGGSGMEGDSGCSSGGGGSGWTFTESSFSAWRSGDPSKASKFLLNSSYYLADSLTVSGDSSFPNPDGSSTECGHPGNGYAKITPE</sequence>
<keyword evidence="10" id="KW-1133">Transmembrane helix</keyword>
<feature type="compositionally biased region" description="Low complexity" evidence="17">
    <location>
        <begin position="515"/>
        <end position="528"/>
    </location>
</feature>
<evidence type="ECO:0000256" key="17">
    <source>
        <dbReference type="SAM" id="MobiDB-lite"/>
    </source>
</evidence>
<evidence type="ECO:0000256" key="13">
    <source>
        <dbReference type="ARBA" id="ARBA00023157"/>
    </source>
</evidence>
<keyword evidence="5" id="KW-0812">Transmembrane</keyword>
<keyword evidence="3" id="KW-1003">Cell membrane</keyword>
<evidence type="ECO:0000256" key="10">
    <source>
        <dbReference type="ARBA" id="ARBA00022989"/>
    </source>
</evidence>
<keyword evidence="9" id="KW-0067">ATP-binding</keyword>
<dbReference type="Proteomes" id="UP001470230">
    <property type="component" value="Unassembled WGS sequence"/>
</dbReference>
<proteinExistence type="predicted"/>
<evidence type="ECO:0000256" key="8">
    <source>
        <dbReference type="ARBA" id="ARBA00022777"/>
    </source>
</evidence>
<dbReference type="EMBL" id="JAPFFF010000029">
    <property type="protein sequence ID" value="KAK8846145.1"/>
    <property type="molecule type" value="Genomic_DNA"/>
</dbReference>
<feature type="compositionally biased region" description="Gly residues" evidence="17">
    <location>
        <begin position="608"/>
        <end position="624"/>
    </location>
</feature>
<evidence type="ECO:0000313" key="19">
    <source>
        <dbReference type="EMBL" id="KAK8846145.1"/>
    </source>
</evidence>
<name>A0ABR2HFE9_9EUKA</name>
<evidence type="ECO:0000256" key="9">
    <source>
        <dbReference type="ARBA" id="ARBA00022840"/>
    </source>
</evidence>
<feature type="domain" description="ALK/LTK-like glycine-rich" evidence="18">
    <location>
        <begin position="455"/>
        <end position="738"/>
    </location>
</feature>
<feature type="region of interest" description="Disordered" evidence="17">
    <location>
        <begin position="608"/>
        <end position="648"/>
    </location>
</feature>
<accession>A0ABR2HFE9</accession>
<organism evidence="19 20">
    <name type="scientific">Tritrichomonas musculus</name>
    <dbReference type="NCBI Taxonomy" id="1915356"/>
    <lineage>
        <taxon>Eukaryota</taxon>
        <taxon>Metamonada</taxon>
        <taxon>Parabasalia</taxon>
        <taxon>Tritrichomonadida</taxon>
        <taxon>Tritrichomonadidae</taxon>
        <taxon>Tritrichomonas</taxon>
    </lineage>
</organism>
<reference evidence="19 20" key="1">
    <citation type="submission" date="2024-04" db="EMBL/GenBank/DDBJ databases">
        <title>Tritrichomonas musculus Genome.</title>
        <authorList>
            <person name="Alves-Ferreira E."/>
            <person name="Grigg M."/>
            <person name="Lorenzi H."/>
            <person name="Galac M."/>
        </authorList>
    </citation>
    <scope>NUCLEOTIDE SEQUENCE [LARGE SCALE GENOMIC DNA]</scope>
    <source>
        <strain evidence="19 20">EAF2021</strain>
    </source>
</reference>
<evidence type="ECO:0000256" key="6">
    <source>
        <dbReference type="ARBA" id="ARBA00022729"/>
    </source>
</evidence>
<keyword evidence="7" id="KW-0547">Nucleotide-binding</keyword>